<feature type="region of interest" description="Disordered" evidence="3">
    <location>
        <begin position="135"/>
        <end position="155"/>
    </location>
</feature>
<evidence type="ECO:0000313" key="5">
    <source>
        <dbReference type="EMBL" id="KAK4470389.1"/>
    </source>
</evidence>
<evidence type="ECO:0000313" key="6">
    <source>
        <dbReference type="Proteomes" id="UP001292079"/>
    </source>
</evidence>
<dbReference type="SUPFAM" id="SSF52540">
    <property type="entry name" value="P-loop containing nucleoside triphosphate hydrolases"/>
    <property type="match status" value="1"/>
</dbReference>
<dbReference type="EMBL" id="JALJAT010000004">
    <property type="protein sequence ID" value="KAK4470389.1"/>
    <property type="molecule type" value="Genomic_DNA"/>
</dbReference>
<dbReference type="PRINTS" id="PR00019">
    <property type="entry name" value="LEURICHRPT"/>
</dbReference>
<dbReference type="PROSITE" id="PS51450">
    <property type="entry name" value="LRR"/>
    <property type="match status" value="3"/>
</dbReference>
<evidence type="ECO:0000256" key="2">
    <source>
        <dbReference type="ARBA" id="ARBA00022737"/>
    </source>
</evidence>
<dbReference type="AlphaFoldDB" id="A0AAE1ZBK1"/>
<dbReference type="Pfam" id="PF13855">
    <property type="entry name" value="LRR_8"/>
    <property type="match status" value="1"/>
</dbReference>
<dbReference type="PANTHER" id="PTHR48051:SF54">
    <property type="entry name" value="LEUCINE-RICH REPEAT-CONTAINING PROTEIN"/>
    <property type="match status" value="1"/>
</dbReference>
<evidence type="ECO:0000259" key="4">
    <source>
        <dbReference type="Pfam" id="PF23598"/>
    </source>
</evidence>
<dbReference type="InterPro" id="IPR050216">
    <property type="entry name" value="LRR_domain-containing"/>
</dbReference>
<dbReference type="InterPro" id="IPR001611">
    <property type="entry name" value="Leu-rich_rpt"/>
</dbReference>
<dbReference type="SMART" id="SM00369">
    <property type="entry name" value="LRR_TYP"/>
    <property type="match status" value="8"/>
</dbReference>
<dbReference type="InterPro" id="IPR055414">
    <property type="entry name" value="LRR_R13L4/SHOC2-like"/>
</dbReference>
<proteinExistence type="predicted"/>
<dbReference type="Proteomes" id="UP001292079">
    <property type="component" value="Unassembled WGS sequence"/>
</dbReference>
<evidence type="ECO:0000256" key="1">
    <source>
        <dbReference type="ARBA" id="ARBA00022614"/>
    </source>
</evidence>
<evidence type="ECO:0000256" key="3">
    <source>
        <dbReference type="SAM" id="MobiDB-lite"/>
    </source>
</evidence>
<dbReference type="GO" id="GO:0005737">
    <property type="term" value="C:cytoplasm"/>
    <property type="evidence" value="ECO:0007669"/>
    <property type="project" value="TreeGrafter"/>
</dbReference>
<dbReference type="PANTHER" id="PTHR48051">
    <property type="match status" value="1"/>
</dbReference>
<dbReference type="Gene3D" id="3.80.10.10">
    <property type="entry name" value="Ribonuclease Inhibitor"/>
    <property type="match status" value="2"/>
</dbReference>
<dbReference type="Pfam" id="PF23598">
    <property type="entry name" value="LRR_14"/>
    <property type="match status" value="1"/>
</dbReference>
<reference evidence="5" key="1">
    <citation type="submission" date="2022-04" db="EMBL/GenBank/DDBJ databases">
        <authorList>
            <person name="Xu L."/>
            <person name="Lv Z."/>
        </authorList>
    </citation>
    <scope>NUCLEOTIDE SEQUENCE</scope>
    <source>
        <strain evidence="5">LV_2022a</strain>
    </source>
</reference>
<dbReference type="SUPFAM" id="SSF52058">
    <property type="entry name" value="L domain-like"/>
    <property type="match status" value="1"/>
</dbReference>
<comment type="caution">
    <text evidence="5">The sequence shown here is derived from an EMBL/GenBank/DDBJ whole genome shotgun (WGS) entry which is preliminary data.</text>
</comment>
<dbReference type="InterPro" id="IPR032675">
    <property type="entry name" value="LRR_dom_sf"/>
</dbReference>
<dbReference type="SMART" id="SM00364">
    <property type="entry name" value="LRR_BAC"/>
    <property type="match status" value="6"/>
</dbReference>
<keyword evidence="6" id="KW-1185">Reference proteome</keyword>
<dbReference type="SUPFAM" id="SSF52047">
    <property type="entry name" value="RNI-like"/>
    <property type="match status" value="1"/>
</dbReference>
<keyword evidence="2" id="KW-0677">Repeat</keyword>
<keyword evidence="1" id="KW-0433">Leucine-rich repeat</keyword>
<name>A0AAE1ZBK1_SCHME</name>
<feature type="domain" description="Disease resistance R13L4/SHOC-2-like LRR" evidence="4">
    <location>
        <begin position="261"/>
        <end position="364"/>
    </location>
</feature>
<reference evidence="5" key="2">
    <citation type="journal article" date="2023" name="Infect Dis Poverty">
        <title>Chromosome-scale genome of the human blood fluke Schistosoma mekongi and its implications for public health.</title>
        <authorList>
            <person name="Zhou M."/>
            <person name="Xu L."/>
            <person name="Xu D."/>
            <person name="Chen W."/>
            <person name="Khan J."/>
            <person name="Hu Y."/>
            <person name="Huang H."/>
            <person name="Wei H."/>
            <person name="Zhang Y."/>
            <person name="Chusongsang P."/>
            <person name="Tanasarnprasert K."/>
            <person name="Hu X."/>
            <person name="Limpanont Y."/>
            <person name="Lv Z."/>
        </authorList>
    </citation>
    <scope>NUCLEOTIDE SEQUENCE</scope>
    <source>
        <strain evidence="5">LV_2022a</strain>
    </source>
</reference>
<accession>A0AAE1ZBK1</accession>
<dbReference type="InterPro" id="IPR027417">
    <property type="entry name" value="P-loop_NTPase"/>
</dbReference>
<protein>
    <recommendedName>
        <fullName evidence="4">Disease resistance R13L4/SHOC-2-like LRR domain-containing protein</fullName>
    </recommendedName>
</protein>
<sequence length="1161" mass="135355">MHRLIHLKTLKMSSCDLKIIPKVVFQLISLTKLDISENWTTELPTMIGNLVELRCLLAKRMGLNTLPIQIINCTKLHTINVYGNEITTLPDEFSKLYKLKSLYLDYRHFIKVLIRPRKISKVKMINFIDSSDENNNQNDDTTELNKPRKSNVSEETLSSIAERLDILLRSGQMKSHHIPEAIFKLRRLTALHLDRCQLNYIPENLTQLKRLRELYLSRNYFREIPQGLFTLSNTLEYLDLSDNKLIGKEDKLVLLPDNFGENFQMLKILKLSSMNLTSLQNGVLCGMNQLKLLDMSKNKISQLPDDINSLNSLEELFLSENMLTSLPNTICQLKELKTLDLSYNQLLDLPGNLYLLRNLQLSHLYKGLNRAGLWLQGNPLTSIPQSVWKTTDTKRIWKYLEDQKLKELSNVQPTKIIIIGHKSSGKTTLIKHLMKECSTSTTTSSTQIGLPSQLEIFSTQKKSFITEKMSNSVELPLQWSPILINHCISPNGYKIIFYEITLPQDYNHQSLCNQHSGLELILPHLLDINSFYILLFNINNLQLTINNLYCDLLKLRMYAPGSIIKLIGTYYDPIDSFDAYLHDEFITQQEHTLETSTSTIPMINIQDNNTENNVIDAQTDDQKLKHLSKKYESLNLPNLYKHKVDKKISILQNISFINLSMLLLNSNKVNHTNLPYSVNNTNINQLWNEIEHQIISINQTILNKEYFIPKSWNSLIVYIRNNIKSSFMIKLNLTLNENTEKSSIIYIDNNQVTINRQLFKQLKIEHIEDCLNYYHRTGQLFYFAKHKYLKNYLILYPTIFLTIIHGIICPQIITTTYNNISNNNMNFYLQWYLSAISGYSNEVLKEYFNTWNNHKSLPYQLIRCLLPPYEYRTCRSISLSQIQQQNINTGKQTHHLNVPLHQQKRKFINRSSNKSKSSRNLINQMETEKDYFSLSMNSINASYLSTNSVLLLTDLLEAGFKCHDLTLVNQNSSSKQHINLKPYVVYPCIFSDNNSMEFYRSNKTNGMNMISEFKMEENVCILEIWFPIDRPMGYFNRLLVNLCKVICDQTKYTEYTNSLVDLKYTEKLQLNDSYVKHNTFIVAYNYSKIILEEVTVNGSIFGLSECYPIYGIRCIQQIKKMYMPTENVHVEDITFNSLQWFIETCNQLNDEVQGTVWFWSK</sequence>
<dbReference type="GO" id="GO:0009966">
    <property type="term" value="P:regulation of signal transduction"/>
    <property type="evidence" value="ECO:0007669"/>
    <property type="project" value="UniProtKB-ARBA"/>
</dbReference>
<gene>
    <name evidence="5" type="ORF">MN116_005949</name>
</gene>
<organism evidence="5 6">
    <name type="scientific">Schistosoma mekongi</name>
    <name type="common">Parasitic worm</name>
    <dbReference type="NCBI Taxonomy" id="38744"/>
    <lineage>
        <taxon>Eukaryota</taxon>
        <taxon>Metazoa</taxon>
        <taxon>Spiralia</taxon>
        <taxon>Lophotrochozoa</taxon>
        <taxon>Platyhelminthes</taxon>
        <taxon>Trematoda</taxon>
        <taxon>Digenea</taxon>
        <taxon>Strigeidida</taxon>
        <taxon>Schistosomatoidea</taxon>
        <taxon>Schistosomatidae</taxon>
        <taxon>Schistosoma</taxon>
    </lineage>
</organism>
<dbReference type="InterPro" id="IPR003591">
    <property type="entry name" value="Leu-rich_rpt_typical-subtyp"/>
</dbReference>